<dbReference type="AlphaFoldDB" id="A0A131XS98"/>
<accession>A0A131XS98</accession>
<proteinExistence type="evidence at transcript level"/>
<sequence length="208" mass="22287">MAEAGGPSAGDDDETCLEEALDVALESSVDAIETTLQLREHLNELLEAGLIELARARFAMGNRGAVSALQLHLGDMKASRTVLSQVDERDRQPYFKLLVSADDEAAPANDKTDTARRRHGGDGDDQACPDEGSDKGSDEDESAATAAGPSPSGDPLKWFGVLVPASLRRSQKCFSQALELLTDVANEQVKLSSALDRYEKLRASCTRP</sequence>
<evidence type="ECO:0000313" key="3">
    <source>
        <dbReference type="EMBL" id="JAP70174.1"/>
    </source>
</evidence>
<dbReference type="InterPro" id="IPR040357">
    <property type="entry name" value="Vma22/CCDC115"/>
</dbReference>
<protein>
    <recommendedName>
        <fullName evidence="1">Vacuolar ATPase assembly protein VMA22</fullName>
    </recommendedName>
</protein>
<dbReference type="EMBL" id="GEFM01005622">
    <property type="protein sequence ID" value="JAP70174.1"/>
    <property type="molecule type" value="mRNA"/>
</dbReference>
<name>A0A131XS98_IXORI</name>
<dbReference type="Pfam" id="PF21730">
    <property type="entry name" value="Vma22_CCDC115"/>
    <property type="match status" value="1"/>
</dbReference>
<dbReference type="GO" id="GO:0051082">
    <property type="term" value="F:unfolded protein binding"/>
    <property type="evidence" value="ECO:0007669"/>
    <property type="project" value="TreeGrafter"/>
</dbReference>
<feature type="region of interest" description="Disordered" evidence="2">
    <location>
        <begin position="99"/>
        <end position="156"/>
    </location>
</feature>
<reference evidence="3" key="1">
    <citation type="submission" date="2016-02" db="EMBL/GenBank/DDBJ databases">
        <title>RNAseq analyses of the midgut from blood- or serum-fed Ixodes ricinus ticks.</title>
        <authorList>
            <person name="Perner J."/>
            <person name="Provaznik J."/>
            <person name="Schrenkova J."/>
            <person name="Urbanova V."/>
            <person name="Ribeiro J.M."/>
            <person name="Kopacek P."/>
        </authorList>
    </citation>
    <scope>NUCLEOTIDE SEQUENCE</scope>
    <source>
        <tissue evidence="3">Gut</tissue>
    </source>
</reference>
<feature type="compositionally biased region" description="Low complexity" evidence="2">
    <location>
        <begin position="143"/>
        <end position="153"/>
    </location>
</feature>
<organism evidence="3">
    <name type="scientific">Ixodes ricinus</name>
    <name type="common">Common tick</name>
    <name type="synonym">Acarus ricinus</name>
    <dbReference type="NCBI Taxonomy" id="34613"/>
    <lineage>
        <taxon>Eukaryota</taxon>
        <taxon>Metazoa</taxon>
        <taxon>Ecdysozoa</taxon>
        <taxon>Arthropoda</taxon>
        <taxon>Chelicerata</taxon>
        <taxon>Arachnida</taxon>
        <taxon>Acari</taxon>
        <taxon>Parasitiformes</taxon>
        <taxon>Ixodida</taxon>
        <taxon>Ixodoidea</taxon>
        <taxon>Ixodidae</taxon>
        <taxon>Ixodinae</taxon>
        <taxon>Ixodes</taxon>
    </lineage>
</organism>
<dbReference type="PANTHER" id="PTHR31996:SF2">
    <property type="entry name" value="COILED-COIL DOMAIN-CONTAINING PROTEIN 115"/>
    <property type="match status" value="1"/>
</dbReference>
<dbReference type="GO" id="GO:0070072">
    <property type="term" value="P:vacuolar proton-transporting V-type ATPase complex assembly"/>
    <property type="evidence" value="ECO:0007669"/>
    <property type="project" value="InterPro"/>
</dbReference>
<evidence type="ECO:0000256" key="2">
    <source>
        <dbReference type="SAM" id="MobiDB-lite"/>
    </source>
</evidence>
<dbReference type="PANTHER" id="PTHR31996">
    <property type="entry name" value="COILED-COIL DOMAIN-CONTAINING PROTEIN 115"/>
    <property type="match status" value="1"/>
</dbReference>
<evidence type="ECO:0000256" key="1">
    <source>
        <dbReference type="ARBA" id="ARBA00093634"/>
    </source>
</evidence>